<dbReference type="OrthoDB" id="5393676at2"/>
<keyword evidence="2" id="KW-1185">Reference proteome</keyword>
<reference evidence="1 2" key="2">
    <citation type="submission" date="2007-06" db="EMBL/GenBank/DDBJ databases">
        <title>Draft genome sequence of Pseudoflavonifractor capillosus ATCC 29799.</title>
        <authorList>
            <person name="Sudarsanam P."/>
            <person name="Ley R."/>
            <person name="Guruge J."/>
            <person name="Turnbaugh P.J."/>
            <person name="Mahowald M."/>
            <person name="Liep D."/>
            <person name="Gordon J."/>
        </authorList>
    </citation>
    <scope>NUCLEOTIDE SEQUENCE [LARGE SCALE GENOMIC DNA]</scope>
    <source>
        <strain evidence="1 2">ATCC 29799</strain>
    </source>
</reference>
<accession>A6NZF0</accession>
<dbReference type="InterPro" id="IPR024523">
    <property type="entry name" value="DUF3793"/>
</dbReference>
<sequence>MAHPQFERSVVYHCAPALVGLKPACLISLSAAEYPDLPRLAAAYSRLLEHRGVRLEVLCRCRRRFLLLVYRPALLERCLSSPRVAGLLEDAGYPAGASCSALLRRLSGRIAAGDGFPHELGLFLGYPPEDVVGFMTHGGSGCRLCGEWKVYQDVEGAKRQFRKFALCRSALCSRLERGCSLLNLLGAEQRPAA</sequence>
<dbReference type="RefSeq" id="WP_006574105.1">
    <property type="nucleotide sequence ID" value="NZ_AAXG02000032.1"/>
</dbReference>
<protein>
    <recommendedName>
        <fullName evidence="3">DUF3793 domain-containing protein</fullName>
    </recommendedName>
</protein>
<dbReference type="eggNOG" id="ENOG5032SGE">
    <property type="taxonomic scope" value="Bacteria"/>
</dbReference>
<evidence type="ECO:0008006" key="3">
    <source>
        <dbReference type="Google" id="ProtNLM"/>
    </source>
</evidence>
<proteinExistence type="predicted"/>
<evidence type="ECO:0000313" key="1">
    <source>
        <dbReference type="EMBL" id="EDM98799.1"/>
    </source>
</evidence>
<dbReference type="STRING" id="411467.BACCAP_03601"/>
<organism evidence="1 2">
    <name type="scientific">Pseudoflavonifractor capillosus ATCC 29799</name>
    <dbReference type="NCBI Taxonomy" id="411467"/>
    <lineage>
        <taxon>Bacteria</taxon>
        <taxon>Bacillati</taxon>
        <taxon>Bacillota</taxon>
        <taxon>Clostridia</taxon>
        <taxon>Eubacteriales</taxon>
        <taxon>Oscillospiraceae</taxon>
        <taxon>Pseudoflavonifractor</taxon>
    </lineage>
</organism>
<reference evidence="1 2" key="1">
    <citation type="submission" date="2007-04" db="EMBL/GenBank/DDBJ databases">
        <authorList>
            <person name="Fulton L."/>
            <person name="Clifton S."/>
            <person name="Fulton B."/>
            <person name="Xu J."/>
            <person name="Minx P."/>
            <person name="Pepin K.H."/>
            <person name="Johnson M."/>
            <person name="Thiruvilangam P."/>
            <person name="Bhonagiri V."/>
            <person name="Nash W.E."/>
            <person name="Mardis E.R."/>
            <person name="Wilson R.K."/>
        </authorList>
    </citation>
    <scope>NUCLEOTIDE SEQUENCE [LARGE SCALE GENOMIC DNA]</scope>
    <source>
        <strain evidence="1 2">ATCC 29799</strain>
    </source>
</reference>
<dbReference type="Pfam" id="PF12672">
    <property type="entry name" value="DUF3793"/>
    <property type="match status" value="1"/>
</dbReference>
<comment type="caution">
    <text evidence="1">The sequence shown here is derived from an EMBL/GenBank/DDBJ whole genome shotgun (WGS) entry which is preliminary data.</text>
</comment>
<name>A6NZF0_9FIRM</name>
<gene>
    <name evidence="1" type="ORF">BACCAP_03601</name>
</gene>
<dbReference type="AlphaFoldDB" id="A6NZF0"/>
<evidence type="ECO:0000313" key="2">
    <source>
        <dbReference type="Proteomes" id="UP000003639"/>
    </source>
</evidence>
<dbReference type="Proteomes" id="UP000003639">
    <property type="component" value="Unassembled WGS sequence"/>
</dbReference>
<dbReference type="EMBL" id="AAXG02000032">
    <property type="protein sequence ID" value="EDM98799.1"/>
    <property type="molecule type" value="Genomic_DNA"/>
</dbReference>